<name>A0AAD7J6L7_9AGAR</name>
<keyword evidence="2" id="KW-1185">Reference proteome</keyword>
<dbReference type="AlphaFoldDB" id="A0AAD7J6L7"/>
<evidence type="ECO:0000313" key="1">
    <source>
        <dbReference type="EMBL" id="KAJ7758240.1"/>
    </source>
</evidence>
<dbReference type="Proteomes" id="UP001215598">
    <property type="component" value="Unassembled WGS sequence"/>
</dbReference>
<sequence length="344" mass="37600">MRGTTEYRTLSFSSARAGRLLPSTVPRHVHGLGLAWFGTALRREQFIWGKKVRHIGTAGAGLREGDLRARMYGDMDAKLSRNKEAQRDKYLMRQLCYHGFPVTLLTDESLHPSRAHISGAHPQNFIAQCATLNQGYFSASFEAAAVVNINFRRYTARTAIEAIVHRSGYAIACRGLTRPKGNVRARRMDQQCGSGTAGGGPKPVRARFLAWVITPPTAGHTSCMVSCTPLPPAAHRVRSPQRSVAGQAVFQTNARPTVGGHPAPGFLCIVYTARREPVPARRVQRGTAVNACRFGSAQSPVACAAWSSAPRAVGAAYFHAFPIARPGAATPGRREPKWRYRRVF</sequence>
<dbReference type="EMBL" id="JARKIB010000042">
    <property type="protein sequence ID" value="KAJ7758240.1"/>
    <property type="molecule type" value="Genomic_DNA"/>
</dbReference>
<evidence type="ECO:0000313" key="2">
    <source>
        <dbReference type="Proteomes" id="UP001215598"/>
    </source>
</evidence>
<accession>A0AAD7J6L7</accession>
<proteinExistence type="predicted"/>
<organism evidence="1 2">
    <name type="scientific">Mycena metata</name>
    <dbReference type="NCBI Taxonomy" id="1033252"/>
    <lineage>
        <taxon>Eukaryota</taxon>
        <taxon>Fungi</taxon>
        <taxon>Dikarya</taxon>
        <taxon>Basidiomycota</taxon>
        <taxon>Agaricomycotina</taxon>
        <taxon>Agaricomycetes</taxon>
        <taxon>Agaricomycetidae</taxon>
        <taxon>Agaricales</taxon>
        <taxon>Marasmiineae</taxon>
        <taxon>Mycenaceae</taxon>
        <taxon>Mycena</taxon>
    </lineage>
</organism>
<protein>
    <submittedName>
        <fullName evidence="1">Uncharacterized protein</fullName>
    </submittedName>
</protein>
<reference evidence="1" key="1">
    <citation type="submission" date="2023-03" db="EMBL/GenBank/DDBJ databases">
        <title>Massive genome expansion in bonnet fungi (Mycena s.s.) driven by repeated elements and novel gene families across ecological guilds.</title>
        <authorList>
            <consortium name="Lawrence Berkeley National Laboratory"/>
            <person name="Harder C.B."/>
            <person name="Miyauchi S."/>
            <person name="Viragh M."/>
            <person name="Kuo A."/>
            <person name="Thoen E."/>
            <person name="Andreopoulos B."/>
            <person name="Lu D."/>
            <person name="Skrede I."/>
            <person name="Drula E."/>
            <person name="Henrissat B."/>
            <person name="Morin E."/>
            <person name="Kohler A."/>
            <person name="Barry K."/>
            <person name="LaButti K."/>
            <person name="Morin E."/>
            <person name="Salamov A."/>
            <person name="Lipzen A."/>
            <person name="Mereny Z."/>
            <person name="Hegedus B."/>
            <person name="Baldrian P."/>
            <person name="Stursova M."/>
            <person name="Weitz H."/>
            <person name="Taylor A."/>
            <person name="Grigoriev I.V."/>
            <person name="Nagy L.G."/>
            <person name="Martin F."/>
            <person name="Kauserud H."/>
        </authorList>
    </citation>
    <scope>NUCLEOTIDE SEQUENCE</scope>
    <source>
        <strain evidence="1">CBHHK182m</strain>
    </source>
</reference>
<gene>
    <name evidence="1" type="ORF">B0H16DRAFT_1457290</name>
</gene>
<comment type="caution">
    <text evidence="1">The sequence shown here is derived from an EMBL/GenBank/DDBJ whole genome shotgun (WGS) entry which is preliminary data.</text>
</comment>